<name>A0ABU1ECC8_9CLOT</name>
<organism evidence="2 3">
    <name type="scientific">Clostridium aquiflavi</name>
    <dbReference type="NCBI Taxonomy" id="3073603"/>
    <lineage>
        <taxon>Bacteria</taxon>
        <taxon>Bacillati</taxon>
        <taxon>Bacillota</taxon>
        <taxon>Clostridia</taxon>
        <taxon>Eubacteriales</taxon>
        <taxon>Clostridiaceae</taxon>
        <taxon>Clostridium</taxon>
    </lineage>
</organism>
<protein>
    <submittedName>
        <fullName evidence="2">Virulence-associated E family protein</fullName>
    </submittedName>
</protein>
<dbReference type="InterPro" id="IPR027417">
    <property type="entry name" value="P-loop_NTPase"/>
</dbReference>
<evidence type="ECO:0000259" key="1">
    <source>
        <dbReference type="Pfam" id="PF05272"/>
    </source>
</evidence>
<dbReference type="InterPro" id="IPR007936">
    <property type="entry name" value="VapE-like_dom"/>
</dbReference>
<gene>
    <name evidence="2" type="ORF">RGC78_00865</name>
</gene>
<sequence length="787" mass="89242">MKIAVGNSRMDKKWKNTDISWEDFCSRVKTTQKTTETIEEYRKLKRGQQDDIKDVGGFVGGYLREGRRKKGHVLCRSILTLDMDYAAADIWEEITMIFDFKCCMYSTHKHTLENPRFRLIIPLAREISEEEYAAAARMIAKEIGIDLFDDTTYEAERLMYWPSTSSNGVFVYKENDGALLDPDLYLAKYDDWHDTTTWPVSSRQSEIIKRSLKEQADPLLKEGVVGTFCRTYSIRDVIEKFLNDVYKPSAVEGRYDYIPADSSAGVIIYDDKFAYSHHATDPASGLLLNAFDLVRIHKFGSLDDKAAVNTAAGKLPSYVAMCDFAIKDTAVKAEFAKERQAQAEDEFSEDDWQTALELDKQGKVKDTLDNIVLILRNDDRLKSLAFNCHRDGIDAKGGLPWKQIKYGWNDSDNSSLKVYLSSKYGIYAPAKTKDAVLAVAAERAYHPIREYLDNLPKWDGVARVENLLIDYFGAADSTYTKAVIRKTMVAAVARIYQPGTKFDSVLILNGPQGIGKSTFFAKLAGEWFSDSLTITDMKDKAGPEKLQGYWMLELGELAGMRKTDVEIVKSFISRVDDKYRASYGVNVENHPRQCVIVGSTNAENGFLRDISGNRRFWPVRINGNSDKKSWQITTEEVQQIWAEAIYLYKQGEKLYLEGDDAVLASGEQADAMETDEREGLVRTYLDILLPEDWGTMSLYERRNFLGGSEFGGGTRVGTVKRNLVCNMEIWCECFCKDASSMKTADSYAIGAIMRKISDWSKYCGNKNGTSNFPIYGKQRAYSRVKER</sequence>
<reference evidence="2 3" key="1">
    <citation type="submission" date="2023-09" db="EMBL/GenBank/DDBJ databases">
        <authorList>
            <person name="Zhai L."/>
        </authorList>
    </citation>
    <scope>NUCLEOTIDE SEQUENCE [LARGE SCALE GENOMIC DNA]</scope>
    <source>
        <strain evidence="2 3">5 N-1</strain>
    </source>
</reference>
<dbReference type="Pfam" id="PF05272">
    <property type="entry name" value="VapE-like_dom"/>
    <property type="match status" value="1"/>
</dbReference>
<dbReference type="SUPFAM" id="SSF52540">
    <property type="entry name" value="P-loop containing nucleoside triphosphate hydrolases"/>
    <property type="match status" value="1"/>
</dbReference>
<dbReference type="Proteomes" id="UP001256646">
    <property type="component" value="Unassembled WGS sequence"/>
</dbReference>
<comment type="caution">
    <text evidence="2">The sequence shown here is derived from an EMBL/GenBank/DDBJ whole genome shotgun (WGS) entry which is preliminary data.</text>
</comment>
<dbReference type="PANTHER" id="PTHR34985:SF1">
    <property type="entry name" value="SLR0554 PROTEIN"/>
    <property type="match status" value="1"/>
</dbReference>
<accession>A0ABU1ECC8</accession>
<dbReference type="PANTHER" id="PTHR34985">
    <property type="entry name" value="SLR0554 PROTEIN"/>
    <property type="match status" value="1"/>
</dbReference>
<dbReference type="EMBL" id="JAVJAN010000002">
    <property type="protein sequence ID" value="MDR5586015.1"/>
    <property type="molecule type" value="Genomic_DNA"/>
</dbReference>
<dbReference type="RefSeq" id="WP_309555781.1">
    <property type="nucleotide sequence ID" value="NZ_JAVJAN010000002.1"/>
</dbReference>
<proteinExistence type="predicted"/>
<evidence type="ECO:0000313" key="3">
    <source>
        <dbReference type="Proteomes" id="UP001256646"/>
    </source>
</evidence>
<feature type="domain" description="Virulence-associated protein E-like" evidence="1">
    <location>
        <begin position="452"/>
        <end position="670"/>
    </location>
</feature>
<keyword evidence="3" id="KW-1185">Reference proteome</keyword>
<evidence type="ECO:0000313" key="2">
    <source>
        <dbReference type="EMBL" id="MDR5586015.1"/>
    </source>
</evidence>